<dbReference type="STRING" id="1227455.C449_00755"/>
<dbReference type="InParanoid" id="M0MQF6"/>
<evidence type="ECO:0000313" key="1">
    <source>
        <dbReference type="EMBL" id="EMA47957.1"/>
    </source>
</evidence>
<reference evidence="1 2" key="1">
    <citation type="journal article" date="2014" name="PLoS Genet.">
        <title>Phylogenetically driven sequencing of extremely halophilic archaea reveals strategies for static and dynamic osmo-response.</title>
        <authorList>
            <person name="Becker E.A."/>
            <person name="Seitzer P.M."/>
            <person name="Tritt A."/>
            <person name="Larsen D."/>
            <person name="Krusor M."/>
            <person name="Yao A.I."/>
            <person name="Wu D."/>
            <person name="Madern D."/>
            <person name="Eisen J.A."/>
            <person name="Darling A.E."/>
            <person name="Facciotti M.T."/>
        </authorList>
    </citation>
    <scope>NUCLEOTIDE SEQUENCE [LARGE SCALE GENOMIC DNA]</scope>
    <source>
        <strain evidence="1 2">DSM 5350</strain>
    </source>
</reference>
<comment type="caution">
    <text evidence="1">The sequence shown here is derived from an EMBL/GenBank/DDBJ whole genome shotgun (WGS) entry which is preliminary data.</text>
</comment>
<evidence type="ECO:0000313" key="2">
    <source>
        <dbReference type="Proteomes" id="UP000011669"/>
    </source>
</evidence>
<keyword evidence="2" id="KW-1185">Reference proteome</keyword>
<gene>
    <name evidence="1" type="ORF">C449_00755</name>
</gene>
<organism evidence="1 2">
    <name type="scientific">Halococcus saccharolyticus DSM 5350</name>
    <dbReference type="NCBI Taxonomy" id="1227455"/>
    <lineage>
        <taxon>Archaea</taxon>
        <taxon>Methanobacteriati</taxon>
        <taxon>Methanobacteriota</taxon>
        <taxon>Stenosarchaea group</taxon>
        <taxon>Halobacteria</taxon>
        <taxon>Halobacteriales</taxon>
        <taxon>Halococcaceae</taxon>
        <taxon>Halococcus</taxon>
    </lineage>
</organism>
<proteinExistence type="predicted"/>
<accession>M0MQF6</accession>
<sequence>MVGVSQRVTSPDPCDNCGENDNITVSRYVPWLEAHRMVCESCLFGNCDLFGRSRSGAHWNGAEH</sequence>
<protein>
    <submittedName>
        <fullName evidence="1">Uncharacterized protein</fullName>
    </submittedName>
</protein>
<name>M0MQF6_9EURY</name>
<dbReference type="Proteomes" id="UP000011669">
    <property type="component" value="Unassembled WGS sequence"/>
</dbReference>
<dbReference type="AlphaFoldDB" id="M0MQF6"/>
<dbReference type="PATRIC" id="fig|1227455.4.peg.155"/>
<dbReference type="EMBL" id="AOMD01000002">
    <property type="protein sequence ID" value="EMA47957.1"/>
    <property type="molecule type" value="Genomic_DNA"/>
</dbReference>